<reference evidence="3" key="1">
    <citation type="journal article" date="2011" name="Nature">
        <title>Genome sequence and analysis of the tuber crop potato.</title>
        <authorList>
            <consortium name="The Potato Genome Sequencing Consortium"/>
        </authorList>
    </citation>
    <scope>NUCLEOTIDE SEQUENCE [LARGE SCALE GENOMIC DNA]</scope>
    <source>
        <strain evidence="3">cv. DM1-3 516 R44</strain>
    </source>
</reference>
<protein>
    <submittedName>
        <fullName evidence="2">Uncharacterized protein</fullName>
    </submittedName>
</protein>
<feature type="compositionally biased region" description="Acidic residues" evidence="1">
    <location>
        <begin position="50"/>
        <end position="61"/>
    </location>
</feature>
<reference evidence="2" key="2">
    <citation type="submission" date="2015-06" db="UniProtKB">
        <authorList>
            <consortium name="EnsemblPlants"/>
        </authorList>
    </citation>
    <scope>IDENTIFICATION</scope>
    <source>
        <strain evidence="2">DM1-3 516 R44</strain>
    </source>
</reference>
<name>M1DBT0_SOLTU</name>
<evidence type="ECO:0000313" key="3">
    <source>
        <dbReference type="Proteomes" id="UP000011115"/>
    </source>
</evidence>
<evidence type="ECO:0000256" key="1">
    <source>
        <dbReference type="SAM" id="MobiDB-lite"/>
    </source>
</evidence>
<proteinExistence type="predicted"/>
<keyword evidence="3" id="KW-1185">Reference proteome</keyword>
<dbReference type="EnsemblPlants" id="PGSC0003DMT400086455">
    <property type="protein sequence ID" value="PGSC0003DMT400086455"/>
    <property type="gene ID" value="PGSC0003DMG400036026"/>
</dbReference>
<dbReference type="Gramene" id="PGSC0003DMT400086455">
    <property type="protein sequence ID" value="PGSC0003DMT400086455"/>
    <property type="gene ID" value="PGSC0003DMG400036026"/>
</dbReference>
<dbReference type="HOGENOM" id="CLU_140026_0_0_1"/>
<dbReference type="InParanoid" id="M1DBT0"/>
<accession>M1DBT0</accession>
<dbReference type="AlphaFoldDB" id="M1DBT0"/>
<dbReference type="PaxDb" id="4113-PGSC0003DMT400086455"/>
<dbReference type="Proteomes" id="UP000011115">
    <property type="component" value="Unassembled WGS sequence"/>
</dbReference>
<evidence type="ECO:0000313" key="2">
    <source>
        <dbReference type="EnsemblPlants" id="PGSC0003DMT400086455"/>
    </source>
</evidence>
<organism evidence="2 3">
    <name type="scientific">Solanum tuberosum</name>
    <name type="common">Potato</name>
    <dbReference type="NCBI Taxonomy" id="4113"/>
    <lineage>
        <taxon>Eukaryota</taxon>
        <taxon>Viridiplantae</taxon>
        <taxon>Streptophyta</taxon>
        <taxon>Embryophyta</taxon>
        <taxon>Tracheophyta</taxon>
        <taxon>Spermatophyta</taxon>
        <taxon>Magnoliopsida</taxon>
        <taxon>eudicotyledons</taxon>
        <taxon>Gunneridae</taxon>
        <taxon>Pentapetalae</taxon>
        <taxon>asterids</taxon>
        <taxon>lamiids</taxon>
        <taxon>Solanales</taxon>
        <taxon>Solanaceae</taxon>
        <taxon>Solanoideae</taxon>
        <taxon>Solaneae</taxon>
        <taxon>Solanum</taxon>
    </lineage>
</organism>
<feature type="region of interest" description="Disordered" evidence="1">
    <location>
        <begin position="29"/>
        <end position="63"/>
    </location>
</feature>
<sequence>MADADENRILKDSNNNNDLKVNSIVEEEIEEGGASKTQVGNEDDLKSTCTDEEEEEEEEDVKEMNYDDKEAIEDLISKLHINGDQLPTNTIGKNVSSPLNNLRCRGRSTLLLFYRLWRDHLVKKPPL</sequence>